<dbReference type="GO" id="GO:0005737">
    <property type="term" value="C:cytoplasm"/>
    <property type="evidence" value="ECO:0007669"/>
    <property type="project" value="UniProtKB-SubCell"/>
</dbReference>
<comment type="subcellular location">
    <subcellularLocation>
        <location evidence="10">Cytoplasm</location>
    </subcellularLocation>
</comment>
<proteinExistence type="inferred from homology"/>
<keyword evidence="5 10" id="KW-0949">S-adenosyl-L-methionine</keyword>
<organism evidence="12 13">
    <name type="scientific">Campylobacter insulaenigrae NCTC 12927</name>
    <dbReference type="NCBI Taxonomy" id="1031564"/>
    <lineage>
        <taxon>Bacteria</taxon>
        <taxon>Pseudomonadati</taxon>
        <taxon>Campylobacterota</taxon>
        <taxon>Epsilonproteobacteria</taxon>
        <taxon>Campylobacterales</taxon>
        <taxon>Campylobacteraceae</taxon>
        <taxon>Campylobacter</taxon>
    </lineage>
</organism>
<sequence>MHLYIHIPFCESKCFYCSFTSLKKKDYENAYLEALLKDIKHQINFYKISKKNIKTVFIGGGTPSLMSINFYENIFSLIKDFLDTNIEISIEANPNSSNFHWLKEIKNLGINRISFGVQSFHEKKLKFLGRIHDQKSIFTSIDNANKVGFNNINIDLIYDTKMDDTKMLQYELLNLNKLNITHISAYNLTIEEKTKFAKKNHYKKNAPKLAKYFIEGIQNIGFTQYEISNFGNTCFHNLAYWQGKNYIGCGLSAVGFLNNQRFYTKSNLKEYIQDPLHREIEYLSNENLNLEHIFLGLRSCVGVNENKLNPIEKEKASFLSKKGKLVYKNGVFYNTNYLLSDELALYIST</sequence>
<keyword evidence="7 10" id="KW-0408">Iron</keyword>
<dbReference type="InterPro" id="IPR007197">
    <property type="entry name" value="rSAM"/>
</dbReference>
<dbReference type="InterPro" id="IPR034505">
    <property type="entry name" value="Coproporphyrinogen-III_oxidase"/>
</dbReference>
<dbReference type="PANTHER" id="PTHR13932:SF5">
    <property type="entry name" value="RADICAL S-ADENOSYL METHIONINE DOMAIN-CONTAINING PROTEIN 1, MITOCHONDRIAL"/>
    <property type="match status" value="1"/>
</dbReference>
<dbReference type="Gene3D" id="3.20.20.70">
    <property type="entry name" value="Aldolase class I"/>
    <property type="match status" value="1"/>
</dbReference>
<dbReference type="InterPro" id="IPR004559">
    <property type="entry name" value="HemW-like"/>
</dbReference>
<evidence type="ECO:0000256" key="9">
    <source>
        <dbReference type="ARBA" id="ARBA00023186"/>
    </source>
</evidence>
<dbReference type="GeneID" id="74431451"/>
<evidence type="ECO:0000256" key="3">
    <source>
        <dbReference type="ARBA" id="ARBA00017228"/>
    </source>
</evidence>
<comment type="cofactor">
    <cofactor evidence="1">
        <name>[4Fe-4S] cluster</name>
        <dbReference type="ChEBI" id="CHEBI:49883"/>
    </cofactor>
</comment>
<evidence type="ECO:0000256" key="10">
    <source>
        <dbReference type="RuleBase" id="RU364116"/>
    </source>
</evidence>
<dbReference type="STRING" id="1031564.CINS_0647"/>
<dbReference type="GO" id="GO:0004109">
    <property type="term" value="F:coproporphyrinogen oxidase activity"/>
    <property type="evidence" value="ECO:0007669"/>
    <property type="project" value="InterPro"/>
</dbReference>
<name>A0A0A8H129_9BACT</name>
<evidence type="ECO:0000256" key="6">
    <source>
        <dbReference type="ARBA" id="ARBA00022723"/>
    </source>
</evidence>
<accession>A0A0A8H129</accession>
<keyword evidence="8 10" id="KW-0411">Iron-sulfur</keyword>
<dbReference type="SMART" id="SM00729">
    <property type="entry name" value="Elp3"/>
    <property type="match status" value="1"/>
</dbReference>
<evidence type="ECO:0000256" key="2">
    <source>
        <dbReference type="ARBA" id="ARBA00006100"/>
    </source>
</evidence>
<dbReference type="SFLD" id="SFLDG01065">
    <property type="entry name" value="anaerobic_coproporphyrinogen-I"/>
    <property type="match status" value="1"/>
</dbReference>
<evidence type="ECO:0000256" key="8">
    <source>
        <dbReference type="ARBA" id="ARBA00023014"/>
    </source>
</evidence>
<dbReference type="Pfam" id="PF04055">
    <property type="entry name" value="Radical_SAM"/>
    <property type="match status" value="1"/>
</dbReference>
<comment type="function">
    <text evidence="10">Probably acts as a heme chaperone, transferring heme to an unknown acceptor. Binds one molecule of heme per monomer, possibly covalently. Binds 1 [4Fe-4S] cluster. The cluster is coordinated with 3 cysteines and an exchangeable S-adenosyl-L-methionine.</text>
</comment>
<dbReference type="GO" id="GO:0046872">
    <property type="term" value="F:metal ion binding"/>
    <property type="evidence" value="ECO:0007669"/>
    <property type="project" value="UniProtKB-UniRule"/>
</dbReference>
<dbReference type="GO" id="GO:0006779">
    <property type="term" value="P:porphyrin-containing compound biosynthetic process"/>
    <property type="evidence" value="ECO:0007669"/>
    <property type="project" value="InterPro"/>
</dbReference>
<dbReference type="SUPFAM" id="SSF102114">
    <property type="entry name" value="Radical SAM enzymes"/>
    <property type="match status" value="1"/>
</dbReference>
<dbReference type="CDD" id="cd01335">
    <property type="entry name" value="Radical_SAM"/>
    <property type="match status" value="1"/>
</dbReference>
<keyword evidence="12" id="KW-0560">Oxidoreductase</keyword>
<evidence type="ECO:0000256" key="5">
    <source>
        <dbReference type="ARBA" id="ARBA00022691"/>
    </source>
</evidence>
<dbReference type="NCBIfam" id="TIGR00539">
    <property type="entry name" value="hemN_rel"/>
    <property type="match status" value="1"/>
</dbReference>
<keyword evidence="4 10" id="KW-0349">Heme</keyword>
<protein>
    <recommendedName>
        <fullName evidence="3 10">Heme chaperone HemW</fullName>
    </recommendedName>
</protein>
<dbReference type="KEGG" id="cis:CINS_0647"/>
<evidence type="ECO:0000313" key="13">
    <source>
        <dbReference type="Proteomes" id="UP000031163"/>
    </source>
</evidence>
<dbReference type="InterPro" id="IPR058240">
    <property type="entry name" value="rSAM_sf"/>
</dbReference>
<dbReference type="RefSeq" id="WP_039649788.1">
    <property type="nucleotide sequence ID" value="NZ_CP007770.1"/>
</dbReference>
<keyword evidence="9 10" id="KW-0143">Chaperone</keyword>
<dbReference type="AlphaFoldDB" id="A0A0A8H129"/>
<comment type="similarity">
    <text evidence="2">Belongs to the anaerobic coproporphyrinogen-III oxidase family. HemW subfamily.</text>
</comment>
<dbReference type="GO" id="GO:0051539">
    <property type="term" value="F:4 iron, 4 sulfur cluster binding"/>
    <property type="evidence" value="ECO:0007669"/>
    <property type="project" value="UniProtKB-UniRule"/>
</dbReference>
<dbReference type="PANTHER" id="PTHR13932">
    <property type="entry name" value="COPROPORPHYRINIGEN III OXIDASE"/>
    <property type="match status" value="1"/>
</dbReference>
<evidence type="ECO:0000256" key="1">
    <source>
        <dbReference type="ARBA" id="ARBA00001966"/>
    </source>
</evidence>
<feature type="domain" description="Radical SAM core" evidence="11">
    <location>
        <begin position="1"/>
        <end position="226"/>
    </location>
</feature>
<keyword evidence="10" id="KW-0963">Cytoplasm</keyword>
<evidence type="ECO:0000256" key="7">
    <source>
        <dbReference type="ARBA" id="ARBA00023004"/>
    </source>
</evidence>
<reference evidence="12 13" key="1">
    <citation type="journal article" date="2014" name="Genome Biol. Evol.">
        <title>Comparative Genomics of the Campylobacter lari Group.</title>
        <authorList>
            <person name="Miller W.G."/>
            <person name="Yee E."/>
            <person name="Chapman M.H."/>
            <person name="Smith T.P."/>
            <person name="Bono J.L."/>
            <person name="Huynh S."/>
            <person name="Parker C.T."/>
            <person name="Vandamme P."/>
            <person name="Luong K."/>
            <person name="Korlach J."/>
        </authorList>
    </citation>
    <scope>NUCLEOTIDE SEQUENCE [LARGE SCALE GENOMIC DNA]</scope>
    <source>
        <strain evidence="12 13">NCTC 12927</strain>
    </source>
</reference>
<evidence type="ECO:0000313" key="12">
    <source>
        <dbReference type="EMBL" id="AJC87617.1"/>
    </source>
</evidence>
<gene>
    <name evidence="12" type="primary">hemN1</name>
    <name evidence="12" type="ORF">CINS_0647</name>
</gene>
<dbReference type="InterPro" id="IPR006638">
    <property type="entry name" value="Elp3/MiaA/NifB-like_rSAM"/>
</dbReference>
<dbReference type="HOGENOM" id="CLU_027579_2_2_7"/>
<dbReference type="SFLD" id="SFLDS00029">
    <property type="entry name" value="Radical_SAM"/>
    <property type="match status" value="1"/>
</dbReference>
<evidence type="ECO:0000256" key="4">
    <source>
        <dbReference type="ARBA" id="ARBA00022617"/>
    </source>
</evidence>
<dbReference type="InterPro" id="IPR013785">
    <property type="entry name" value="Aldolase_TIM"/>
</dbReference>
<dbReference type="EMBL" id="CP007770">
    <property type="protein sequence ID" value="AJC87617.1"/>
    <property type="molecule type" value="Genomic_DNA"/>
</dbReference>
<keyword evidence="10" id="KW-0004">4Fe-4S</keyword>
<evidence type="ECO:0000259" key="11">
    <source>
        <dbReference type="PROSITE" id="PS51918"/>
    </source>
</evidence>
<dbReference type="Proteomes" id="UP000031163">
    <property type="component" value="Chromosome"/>
</dbReference>
<keyword evidence="6 10" id="KW-0479">Metal-binding</keyword>
<dbReference type="SFLD" id="SFLDF00562">
    <property type="entry name" value="HemN-like__clustered_with_heat"/>
    <property type="match status" value="1"/>
</dbReference>
<dbReference type="PROSITE" id="PS51918">
    <property type="entry name" value="RADICAL_SAM"/>
    <property type="match status" value="1"/>
</dbReference>